<organism evidence="8 9">
    <name type="scientific">Trichoplax adhaerens</name>
    <name type="common">Trichoplax reptans</name>
    <dbReference type="NCBI Taxonomy" id="10228"/>
    <lineage>
        <taxon>Eukaryota</taxon>
        <taxon>Metazoa</taxon>
        <taxon>Placozoa</taxon>
        <taxon>Uniplacotomia</taxon>
        <taxon>Trichoplacea</taxon>
        <taxon>Trichoplacidae</taxon>
        <taxon>Trichoplax</taxon>
    </lineage>
</organism>
<evidence type="ECO:0000259" key="7">
    <source>
        <dbReference type="PROSITE" id="PS51462"/>
    </source>
</evidence>
<dbReference type="STRING" id="10228.B3RRJ2"/>
<dbReference type="Proteomes" id="UP000009022">
    <property type="component" value="Unassembled WGS sequence"/>
</dbReference>
<comment type="cofactor">
    <cofactor evidence="1">
        <name>Mn(2+)</name>
        <dbReference type="ChEBI" id="CHEBI:29035"/>
    </cofactor>
</comment>
<dbReference type="AlphaFoldDB" id="B3RRJ2"/>
<keyword evidence="6" id="KW-0464">Manganese</keyword>
<evidence type="ECO:0000256" key="5">
    <source>
        <dbReference type="ARBA" id="ARBA00022842"/>
    </source>
</evidence>
<dbReference type="InterPro" id="IPR042970">
    <property type="entry name" value="NUDT18_NUDIX"/>
</dbReference>
<protein>
    <recommendedName>
        <fullName evidence="7">Nudix hydrolase domain-containing protein</fullName>
    </recommendedName>
</protein>
<keyword evidence="9" id="KW-1185">Reference proteome</keyword>
<evidence type="ECO:0000256" key="4">
    <source>
        <dbReference type="ARBA" id="ARBA00022723"/>
    </source>
</evidence>
<dbReference type="PANTHER" id="PTHR22769">
    <property type="entry name" value="MUTT/NUDIX HYDROLASE"/>
    <property type="match status" value="1"/>
</dbReference>
<dbReference type="GO" id="GO:0044715">
    <property type="term" value="F:8-oxo-dGDP phosphatase activity"/>
    <property type="evidence" value="ECO:0000318"/>
    <property type="project" value="GO_Central"/>
</dbReference>
<comment type="similarity">
    <text evidence="3">Belongs to the Nudix hydrolase family.</text>
</comment>
<dbReference type="PhylomeDB" id="B3RRJ2"/>
<dbReference type="OrthoDB" id="10005910at2759"/>
<proteinExistence type="inferred from homology"/>
<evidence type="ECO:0000256" key="1">
    <source>
        <dbReference type="ARBA" id="ARBA00001936"/>
    </source>
</evidence>
<dbReference type="Gene3D" id="3.90.79.10">
    <property type="entry name" value="Nucleoside Triphosphate Pyrophosphohydrolase"/>
    <property type="match status" value="1"/>
</dbReference>
<evidence type="ECO:0000313" key="9">
    <source>
        <dbReference type="Proteomes" id="UP000009022"/>
    </source>
</evidence>
<name>B3RRJ2_TRIAD</name>
<dbReference type="GeneID" id="6751566"/>
<dbReference type="FunCoup" id="B3RRJ2">
    <property type="interactions" value="924"/>
</dbReference>
<dbReference type="CDD" id="cd04671">
    <property type="entry name" value="NUDIX_8DGDPP_Nudt18"/>
    <property type="match status" value="1"/>
</dbReference>
<dbReference type="InterPro" id="IPR000086">
    <property type="entry name" value="NUDIX_hydrolase_dom"/>
</dbReference>
<dbReference type="GO" id="GO:0046872">
    <property type="term" value="F:metal ion binding"/>
    <property type="evidence" value="ECO:0007669"/>
    <property type="project" value="UniProtKB-KW"/>
</dbReference>
<dbReference type="InterPro" id="IPR015797">
    <property type="entry name" value="NUDIX_hydrolase-like_dom_sf"/>
</dbReference>
<evidence type="ECO:0000256" key="3">
    <source>
        <dbReference type="ARBA" id="ARBA00005582"/>
    </source>
</evidence>
<evidence type="ECO:0000256" key="2">
    <source>
        <dbReference type="ARBA" id="ARBA00001946"/>
    </source>
</evidence>
<dbReference type="GO" id="GO:0044716">
    <property type="term" value="F:8-oxo-GDP phosphatase activity"/>
    <property type="evidence" value="ECO:0000318"/>
    <property type="project" value="GO_Central"/>
</dbReference>
<feature type="domain" description="Nudix hydrolase" evidence="7">
    <location>
        <begin position="33"/>
        <end position="173"/>
    </location>
</feature>
<dbReference type="KEGG" id="tad:TRIADDRAFT_54258"/>
<comment type="cofactor">
    <cofactor evidence="2">
        <name>Mg(2+)</name>
        <dbReference type="ChEBI" id="CHEBI:18420"/>
    </cofactor>
</comment>
<accession>B3RRJ2</accession>
<dbReference type="EMBL" id="DS985243">
    <property type="protein sequence ID" value="EDV26885.1"/>
    <property type="molecule type" value="Genomic_DNA"/>
</dbReference>
<sequence length="293" mass="33134">MDRFIRSVWEVIEGQPCTQSYEFVNEAKALQASLRKSAGNVTYIVGGVLIEDDKLLMIQEAKKSCRGLWYLPIGRLETGETLEFYAFICLSLFIKAGAQREVLEESGIKFTPKSLVCVEWYDGHWIRFIFTGQDVEGKLKTPEQQDHESIQADYFTDEQVRSHLKLRCKDALDVISRTQSCTKEVYILAELGPNMHLPISVLDKHARKTGPAAVENAVKSAGYHGTFDIKGVLSVEHSGETNGHDGIWLTLFATTTKFTKDSKNWINIDSDQGLKQKILKLMHETKLVPIYTD</sequence>
<dbReference type="SUPFAM" id="SSF55811">
    <property type="entry name" value="Nudix"/>
    <property type="match status" value="1"/>
</dbReference>
<evidence type="ECO:0000256" key="6">
    <source>
        <dbReference type="ARBA" id="ARBA00023211"/>
    </source>
</evidence>
<dbReference type="InParanoid" id="B3RRJ2"/>
<dbReference type="RefSeq" id="XP_002110881.1">
    <property type="nucleotide sequence ID" value="XM_002110845.1"/>
</dbReference>
<dbReference type="HOGENOM" id="CLU_061042_1_0_1"/>
<gene>
    <name evidence="8" type="ORF">TRIADDRAFT_54258</name>
</gene>
<dbReference type="eggNOG" id="KOG0648">
    <property type="taxonomic scope" value="Eukaryota"/>
</dbReference>
<keyword evidence="5" id="KW-0460">Magnesium</keyword>
<evidence type="ECO:0000313" key="8">
    <source>
        <dbReference type="EMBL" id="EDV26885.1"/>
    </source>
</evidence>
<dbReference type="PROSITE" id="PS51462">
    <property type="entry name" value="NUDIX"/>
    <property type="match status" value="1"/>
</dbReference>
<keyword evidence="4" id="KW-0479">Metal-binding</keyword>
<reference evidence="8 9" key="1">
    <citation type="journal article" date="2008" name="Nature">
        <title>The Trichoplax genome and the nature of placozoans.</title>
        <authorList>
            <person name="Srivastava M."/>
            <person name="Begovic E."/>
            <person name="Chapman J."/>
            <person name="Putnam N.H."/>
            <person name="Hellsten U."/>
            <person name="Kawashima T."/>
            <person name="Kuo A."/>
            <person name="Mitros T."/>
            <person name="Salamov A."/>
            <person name="Carpenter M.L."/>
            <person name="Signorovitch A.Y."/>
            <person name="Moreno M.A."/>
            <person name="Kamm K."/>
            <person name="Grimwood J."/>
            <person name="Schmutz J."/>
            <person name="Shapiro H."/>
            <person name="Grigoriev I.V."/>
            <person name="Buss L.W."/>
            <person name="Schierwater B."/>
            <person name="Dellaporta S.L."/>
            <person name="Rokhsar D.S."/>
        </authorList>
    </citation>
    <scope>NUCLEOTIDE SEQUENCE [LARGE SCALE GENOMIC DNA]</scope>
    <source>
        <strain evidence="8 9">Grell-BS-1999</strain>
    </source>
</reference>
<dbReference type="PANTHER" id="PTHR22769:SF56">
    <property type="entry name" value="8-OXO-DGDP PHOSPHATASE NUDT18"/>
    <property type="match status" value="1"/>
</dbReference>
<dbReference type="CTD" id="6751566"/>